<sequence>MNNQRVAVEESLKNVSDYLQSQGCQVVSLSDKDGCNCCVITGGDKDMMGMQDTASDMAVINAEGMTPEEVYQMVQSRLNLS</sequence>
<keyword evidence="2" id="KW-1185">Reference proteome</keyword>
<organism evidence="1 2">
    <name type="scientific">Salinithrix halophila</name>
    <dbReference type="NCBI Taxonomy" id="1485204"/>
    <lineage>
        <taxon>Bacteria</taxon>
        <taxon>Bacillati</taxon>
        <taxon>Bacillota</taxon>
        <taxon>Bacilli</taxon>
        <taxon>Bacillales</taxon>
        <taxon>Thermoactinomycetaceae</taxon>
        <taxon>Salinithrix</taxon>
    </lineage>
</organism>
<dbReference type="Proteomes" id="UP001595843">
    <property type="component" value="Unassembled WGS sequence"/>
</dbReference>
<dbReference type="RefSeq" id="WP_380703708.1">
    <property type="nucleotide sequence ID" value="NZ_JBHSAP010000009.1"/>
</dbReference>
<dbReference type="Pfam" id="PF03698">
    <property type="entry name" value="UPF0180"/>
    <property type="match status" value="1"/>
</dbReference>
<gene>
    <name evidence="1" type="ORF">ACFOUO_07295</name>
</gene>
<protein>
    <submittedName>
        <fullName evidence="1">YkuS family protein</fullName>
    </submittedName>
</protein>
<evidence type="ECO:0000313" key="1">
    <source>
        <dbReference type="EMBL" id="MFC4076612.1"/>
    </source>
</evidence>
<dbReference type="InterPro" id="IPR005370">
    <property type="entry name" value="UPF0180"/>
</dbReference>
<reference evidence="2" key="1">
    <citation type="journal article" date="2019" name="Int. J. Syst. Evol. Microbiol.">
        <title>The Global Catalogue of Microorganisms (GCM) 10K type strain sequencing project: providing services to taxonomists for standard genome sequencing and annotation.</title>
        <authorList>
            <consortium name="The Broad Institute Genomics Platform"/>
            <consortium name="The Broad Institute Genome Sequencing Center for Infectious Disease"/>
            <person name="Wu L."/>
            <person name="Ma J."/>
        </authorList>
    </citation>
    <scope>NUCLEOTIDE SEQUENCE [LARGE SCALE GENOMIC DNA]</scope>
    <source>
        <strain evidence="2">IBRC-M 10813</strain>
    </source>
</reference>
<comment type="caution">
    <text evidence="1">The sequence shown here is derived from an EMBL/GenBank/DDBJ whole genome shotgun (WGS) entry which is preliminary data.</text>
</comment>
<proteinExistence type="predicted"/>
<name>A0ABV8JFM0_9BACL</name>
<accession>A0ABV8JFM0</accession>
<evidence type="ECO:0000313" key="2">
    <source>
        <dbReference type="Proteomes" id="UP001595843"/>
    </source>
</evidence>
<dbReference type="EMBL" id="JBHSAP010000009">
    <property type="protein sequence ID" value="MFC4076612.1"/>
    <property type="molecule type" value="Genomic_DNA"/>
</dbReference>